<evidence type="ECO:0000259" key="5">
    <source>
        <dbReference type="PROSITE" id="PS50113"/>
    </source>
</evidence>
<evidence type="ECO:0000256" key="4">
    <source>
        <dbReference type="SAM" id="MobiDB-lite"/>
    </source>
</evidence>
<dbReference type="InterPro" id="IPR035965">
    <property type="entry name" value="PAS-like_dom_sf"/>
</dbReference>
<dbReference type="InterPro" id="IPR001610">
    <property type="entry name" value="PAC"/>
</dbReference>
<dbReference type="InterPro" id="IPR000700">
    <property type="entry name" value="PAS-assoc_C"/>
</dbReference>
<feature type="compositionally biased region" description="Basic and acidic residues" evidence="4">
    <location>
        <begin position="91"/>
        <end position="103"/>
    </location>
</feature>
<dbReference type="SUPFAM" id="SSF55785">
    <property type="entry name" value="PYP-like sensor domain (PAS domain)"/>
    <property type="match status" value="1"/>
</dbReference>
<feature type="compositionally biased region" description="Basic residues" evidence="4">
    <location>
        <begin position="263"/>
        <end position="277"/>
    </location>
</feature>
<dbReference type="EMBL" id="HBIW01008144">
    <property type="protein sequence ID" value="CAE0691450.1"/>
    <property type="molecule type" value="Transcribed_RNA"/>
</dbReference>
<dbReference type="InterPro" id="IPR046347">
    <property type="entry name" value="bZIP_sf"/>
</dbReference>
<dbReference type="Gene3D" id="3.30.450.20">
    <property type="entry name" value="PAS domain"/>
    <property type="match status" value="1"/>
</dbReference>
<dbReference type="GO" id="GO:0003700">
    <property type="term" value="F:DNA-binding transcription factor activity"/>
    <property type="evidence" value="ECO:0007669"/>
    <property type="project" value="InterPro"/>
</dbReference>
<feature type="region of interest" description="Disordered" evidence="4">
    <location>
        <begin position="246"/>
        <end position="321"/>
    </location>
</feature>
<reference evidence="7" key="1">
    <citation type="submission" date="2021-01" db="EMBL/GenBank/DDBJ databases">
        <authorList>
            <person name="Corre E."/>
            <person name="Pelletier E."/>
            <person name="Niang G."/>
            <person name="Scheremetjew M."/>
            <person name="Finn R."/>
            <person name="Kale V."/>
            <person name="Holt S."/>
            <person name="Cochrane G."/>
            <person name="Meng A."/>
            <person name="Brown T."/>
            <person name="Cohen L."/>
        </authorList>
    </citation>
    <scope>NUCLEOTIDE SEQUENCE</scope>
    <source>
        <strain evidence="7">CCMP1756</strain>
    </source>
</reference>
<dbReference type="PROSITE" id="PS50217">
    <property type="entry name" value="BZIP"/>
    <property type="match status" value="1"/>
</dbReference>
<organism evidence="7">
    <name type="scientific">Pelagomonas calceolata</name>
    <dbReference type="NCBI Taxonomy" id="35677"/>
    <lineage>
        <taxon>Eukaryota</taxon>
        <taxon>Sar</taxon>
        <taxon>Stramenopiles</taxon>
        <taxon>Ochrophyta</taxon>
        <taxon>Pelagophyceae</taxon>
        <taxon>Pelagomonadales</taxon>
        <taxon>Pelagomonadaceae</taxon>
        <taxon>Pelagomonas</taxon>
    </lineage>
</organism>
<evidence type="ECO:0000256" key="1">
    <source>
        <dbReference type="ARBA" id="ARBA00022630"/>
    </source>
</evidence>
<dbReference type="PROSITE" id="PS50113">
    <property type="entry name" value="PAC"/>
    <property type="match status" value="1"/>
</dbReference>
<name>A0A7S3ZRU1_9STRA</name>
<dbReference type="InterPro" id="IPR004827">
    <property type="entry name" value="bZIP"/>
</dbReference>
<proteinExistence type="predicted"/>
<feature type="compositionally biased region" description="Basic residues" evidence="4">
    <location>
        <begin position="293"/>
        <end position="307"/>
    </location>
</feature>
<keyword evidence="3" id="KW-0157">Chromophore</keyword>
<dbReference type="PANTHER" id="PTHR47429">
    <property type="entry name" value="PROTEIN TWIN LOV 1"/>
    <property type="match status" value="1"/>
</dbReference>
<feature type="region of interest" description="Disordered" evidence="4">
    <location>
        <begin position="64"/>
        <end position="113"/>
    </location>
</feature>
<dbReference type="CDD" id="cd14809">
    <property type="entry name" value="bZIP_AUREO-like"/>
    <property type="match status" value="1"/>
</dbReference>
<keyword evidence="2" id="KW-0288">FMN</keyword>
<dbReference type="SMART" id="SM00086">
    <property type="entry name" value="PAC"/>
    <property type="match status" value="1"/>
</dbReference>
<evidence type="ECO:0000256" key="3">
    <source>
        <dbReference type="ARBA" id="ARBA00022991"/>
    </source>
</evidence>
<dbReference type="Pfam" id="PF13426">
    <property type="entry name" value="PAS_9"/>
    <property type="match status" value="1"/>
</dbReference>
<dbReference type="SUPFAM" id="SSF57959">
    <property type="entry name" value="Leucine zipper domain"/>
    <property type="match status" value="1"/>
</dbReference>
<feature type="compositionally biased region" description="Pro residues" evidence="4">
    <location>
        <begin position="66"/>
        <end position="85"/>
    </location>
</feature>
<keyword evidence="1" id="KW-0285">Flavoprotein</keyword>
<evidence type="ECO:0000259" key="6">
    <source>
        <dbReference type="PROSITE" id="PS50217"/>
    </source>
</evidence>
<accession>A0A7S3ZRU1</accession>
<dbReference type="Pfam" id="PF07716">
    <property type="entry name" value="bZIP_2"/>
    <property type="match status" value="1"/>
</dbReference>
<dbReference type="Gene3D" id="1.20.5.170">
    <property type="match status" value="1"/>
</dbReference>
<feature type="compositionally biased region" description="Basic residues" evidence="4">
    <location>
        <begin position="104"/>
        <end position="113"/>
    </location>
</feature>
<evidence type="ECO:0000313" key="7">
    <source>
        <dbReference type="EMBL" id="CAE0691450.1"/>
    </source>
</evidence>
<feature type="region of interest" description="Disordered" evidence="4">
    <location>
        <begin position="416"/>
        <end position="452"/>
    </location>
</feature>
<dbReference type="PANTHER" id="PTHR47429:SF2">
    <property type="entry name" value="PROTEIN TWIN LOV 1"/>
    <property type="match status" value="1"/>
</dbReference>
<dbReference type="GO" id="GO:0005634">
    <property type="term" value="C:nucleus"/>
    <property type="evidence" value="ECO:0007669"/>
    <property type="project" value="TreeGrafter"/>
</dbReference>
<protein>
    <recommendedName>
        <fullName evidence="8">LOV domain-containing protein</fullName>
    </recommendedName>
</protein>
<gene>
    <name evidence="7" type="ORF">PCAL00307_LOCUS6886</name>
</gene>
<evidence type="ECO:0008006" key="8">
    <source>
        <dbReference type="Google" id="ProtNLM"/>
    </source>
</evidence>
<dbReference type="InterPro" id="IPR000014">
    <property type="entry name" value="PAS"/>
</dbReference>
<sequence>MNNERMLVRDANTGEMMEMCLKTGHLLKLGTPPSEDMKFAASALRHKKPVPAHLRPKEVAPIVVTAPPPATPPAPPPAPPPPPAKPAARGAAKDAADLSETRRARNREHARRSRCRKKLIIESLQQSLTAYQAENERLRQFVRAKLGEAEAAPRLEWCEARSKGEATDTDLTGGANARMINKYDYGLLEALKHARRSFVITDPTLPDNPIVFASGARAASEFCDPREGRRGVVAARRYASMASWPSLRSVGAREAPRRGTPERRRRRRLGPTRRSHTRTPSPRPGEHASVLGSRRRRMGGTRRHRSPREHTPSPRKNTGGFLSLTGYKLEQVLGRNCRFLQGPRTDARAVAKIRDAIKSGRDVQIVLLNYKIDSTTFWNHFFIAALRDDKGDVVNFLGVQIEVSERVAVGILQNAEGKAKQPEKGPAVQAAAAAAAAQLPPKSSGTKRERGA</sequence>
<feature type="domain" description="PAC" evidence="5">
    <location>
        <begin position="361"/>
        <end position="415"/>
    </location>
</feature>
<evidence type="ECO:0000256" key="2">
    <source>
        <dbReference type="ARBA" id="ARBA00022643"/>
    </source>
</evidence>
<feature type="domain" description="BZIP" evidence="6">
    <location>
        <begin position="102"/>
        <end position="140"/>
    </location>
</feature>
<dbReference type="AlphaFoldDB" id="A0A7S3ZRU1"/>